<comment type="caution">
    <text evidence="2">The sequence shown here is derived from an EMBL/GenBank/DDBJ whole genome shotgun (WGS) entry which is preliminary data.</text>
</comment>
<evidence type="ECO:0000313" key="2">
    <source>
        <dbReference type="EMBL" id="GMN27791.1"/>
    </source>
</evidence>
<evidence type="ECO:0000313" key="3">
    <source>
        <dbReference type="Proteomes" id="UP001187192"/>
    </source>
</evidence>
<proteinExistence type="predicted"/>
<dbReference type="AlphaFoldDB" id="A0AA88CRY2"/>
<organism evidence="2 3">
    <name type="scientific">Ficus carica</name>
    <name type="common">Common fig</name>
    <dbReference type="NCBI Taxonomy" id="3494"/>
    <lineage>
        <taxon>Eukaryota</taxon>
        <taxon>Viridiplantae</taxon>
        <taxon>Streptophyta</taxon>
        <taxon>Embryophyta</taxon>
        <taxon>Tracheophyta</taxon>
        <taxon>Spermatophyta</taxon>
        <taxon>Magnoliopsida</taxon>
        <taxon>eudicotyledons</taxon>
        <taxon>Gunneridae</taxon>
        <taxon>Pentapetalae</taxon>
        <taxon>rosids</taxon>
        <taxon>fabids</taxon>
        <taxon>Rosales</taxon>
        <taxon>Moraceae</taxon>
        <taxon>Ficeae</taxon>
        <taxon>Ficus</taxon>
    </lineage>
</organism>
<dbReference type="EMBL" id="BTGU01007086">
    <property type="protein sequence ID" value="GMN27791.1"/>
    <property type="molecule type" value="Genomic_DNA"/>
</dbReference>
<protein>
    <submittedName>
        <fullName evidence="2">Uncharacterized protein</fullName>
    </submittedName>
</protein>
<evidence type="ECO:0000256" key="1">
    <source>
        <dbReference type="SAM" id="MobiDB-lite"/>
    </source>
</evidence>
<sequence>MDILPGRVGAVRCRIVASAASPPSAVRSTTGADGAWAALSSSSVNPRSGAVLGPTRKISSNRAAPVYYQLIGVIGSLGDRISEIPDKLSGVRPLGPVASPADDDLVLEVDAVLPVMSALSNKLTFSESDISLILTVGRSYYLLRSSRCWRGLSGKSGRISRGGDLDSRRFSPSRPKFEIQKFEVPLCLPTYRGTTRGTDGMRHLDEFLPELFVVREADQVPTTRMTVEQRTIGRLHVASPATSAQRCWGAYVDVIICSDHKVTIPTMLGDESPTYFCSASRHQPPPPALAGPAPAGARGNHPSVPYAELGPTWR</sequence>
<gene>
    <name evidence="2" type="ORF">TIFTF001_049399</name>
</gene>
<dbReference type="Proteomes" id="UP001187192">
    <property type="component" value="Unassembled WGS sequence"/>
</dbReference>
<accession>A0AA88CRY2</accession>
<name>A0AA88CRY2_FICCA</name>
<keyword evidence="3" id="KW-1185">Reference proteome</keyword>
<reference evidence="2" key="1">
    <citation type="submission" date="2023-07" db="EMBL/GenBank/DDBJ databases">
        <title>draft genome sequence of fig (Ficus carica).</title>
        <authorList>
            <person name="Takahashi T."/>
            <person name="Nishimura K."/>
        </authorList>
    </citation>
    <scope>NUCLEOTIDE SEQUENCE</scope>
</reference>
<feature type="region of interest" description="Disordered" evidence="1">
    <location>
        <begin position="278"/>
        <end position="314"/>
    </location>
</feature>